<dbReference type="OrthoDB" id="10255543at2759"/>
<dbReference type="GO" id="GO:0005615">
    <property type="term" value="C:extracellular space"/>
    <property type="evidence" value="ECO:0007669"/>
    <property type="project" value="TreeGrafter"/>
</dbReference>
<gene>
    <name evidence="1" type="ORF">HPBE_LOCUS26195</name>
</gene>
<protein>
    <submittedName>
        <fullName evidence="3">BPI2 domain-containing protein</fullName>
    </submittedName>
</protein>
<dbReference type="GO" id="GO:0008289">
    <property type="term" value="F:lipid binding"/>
    <property type="evidence" value="ECO:0007669"/>
    <property type="project" value="InterPro"/>
</dbReference>
<dbReference type="PANTHER" id="PTHR10504">
    <property type="entry name" value="BACTERICIDAL PERMEABILITY-INCREASING BPI PROTEIN-RELATED"/>
    <property type="match status" value="1"/>
</dbReference>
<name>A0A183GU26_HELPZ</name>
<dbReference type="EMBL" id="UZAH01039413">
    <property type="protein sequence ID" value="VDP56223.1"/>
    <property type="molecule type" value="Genomic_DNA"/>
</dbReference>
<evidence type="ECO:0000313" key="3">
    <source>
        <dbReference type="WBParaSite" id="HPBE_0002619601-mRNA-1"/>
    </source>
</evidence>
<sequence length="90" mass="9978">MVDIACAGEISYRGEGGTPFGPPPIAWLRSQSDTHMLMLQVSDYLPNSLFYHAHKIQLESDDCSPFEAAEISLILSQPDDATHILYDPLE</sequence>
<dbReference type="WBParaSite" id="HPBE_0002619601-mRNA-1">
    <property type="protein sequence ID" value="HPBE_0002619601-mRNA-1"/>
    <property type="gene ID" value="HPBE_0002619601"/>
</dbReference>
<reference evidence="3" key="2">
    <citation type="submission" date="2019-09" db="UniProtKB">
        <authorList>
            <consortium name="WormBaseParasite"/>
        </authorList>
    </citation>
    <scope>IDENTIFICATION</scope>
</reference>
<evidence type="ECO:0000313" key="1">
    <source>
        <dbReference type="EMBL" id="VDP56223.1"/>
    </source>
</evidence>
<accession>A0A3P8IEB1</accession>
<evidence type="ECO:0000313" key="2">
    <source>
        <dbReference type="Proteomes" id="UP000050761"/>
    </source>
</evidence>
<keyword evidence="2" id="KW-1185">Reference proteome</keyword>
<dbReference type="Proteomes" id="UP000050761">
    <property type="component" value="Unassembled WGS sequence"/>
</dbReference>
<organism evidence="2 3">
    <name type="scientific">Heligmosomoides polygyrus</name>
    <name type="common">Parasitic roundworm</name>
    <dbReference type="NCBI Taxonomy" id="6339"/>
    <lineage>
        <taxon>Eukaryota</taxon>
        <taxon>Metazoa</taxon>
        <taxon>Ecdysozoa</taxon>
        <taxon>Nematoda</taxon>
        <taxon>Chromadorea</taxon>
        <taxon>Rhabditida</taxon>
        <taxon>Rhabditina</taxon>
        <taxon>Rhabditomorpha</taxon>
        <taxon>Strongyloidea</taxon>
        <taxon>Heligmosomidae</taxon>
        <taxon>Heligmosomoides</taxon>
    </lineage>
</organism>
<dbReference type="InterPro" id="IPR032942">
    <property type="entry name" value="BPI/LBP/Plunc"/>
</dbReference>
<reference evidence="1 2" key="1">
    <citation type="submission" date="2018-11" db="EMBL/GenBank/DDBJ databases">
        <authorList>
            <consortium name="Pathogen Informatics"/>
        </authorList>
    </citation>
    <scope>NUCLEOTIDE SEQUENCE [LARGE SCALE GENOMIC DNA]</scope>
</reference>
<accession>A0A183GU26</accession>
<dbReference type="InterPro" id="IPR017943">
    <property type="entry name" value="Bactericidal_perm-incr_a/b_dom"/>
</dbReference>
<dbReference type="SUPFAM" id="SSF55394">
    <property type="entry name" value="Bactericidal permeability-increasing protein, BPI"/>
    <property type="match status" value="1"/>
</dbReference>
<dbReference type="PANTHER" id="PTHR10504:SF143">
    <property type="entry name" value="BPI2 DOMAIN-CONTAINING PROTEIN"/>
    <property type="match status" value="1"/>
</dbReference>
<dbReference type="AlphaFoldDB" id="A0A183GU26"/>
<proteinExistence type="predicted"/>
<dbReference type="Gene3D" id="3.15.20.10">
    <property type="entry name" value="Bactericidal permeability-increasing protein, domain 2"/>
    <property type="match status" value="1"/>
</dbReference>